<dbReference type="Gene3D" id="3.40.50.2300">
    <property type="match status" value="2"/>
</dbReference>
<dbReference type="CDD" id="cd19987">
    <property type="entry name" value="PBP1_SBP-like"/>
    <property type="match status" value="1"/>
</dbReference>
<proteinExistence type="inferred from homology"/>
<dbReference type="EMBL" id="SCFV01000001">
    <property type="protein sequence ID" value="TRO21442.1"/>
    <property type="molecule type" value="Genomic_DNA"/>
</dbReference>
<dbReference type="PANTHER" id="PTHR30483">
    <property type="entry name" value="LEUCINE-SPECIFIC-BINDING PROTEIN"/>
    <property type="match status" value="1"/>
</dbReference>
<dbReference type="EMBL" id="UGUU01000001">
    <property type="protein sequence ID" value="SUD41122.1"/>
    <property type="molecule type" value="Genomic_DNA"/>
</dbReference>
<reference evidence="6 8" key="2">
    <citation type="submission" date="2019-01" db="EMBL/GenBank/DDBJ databases">
        <title>Whole genome shotgun sequencing of Pseudomonas spp. isolated by its ability to degrade furfural.</title>
        <authorList>
            <person name="Donoso R."/>
            <person name="Farkas C."/>
            <person name="Villegas P."/>
            <person name="Gonzales-Toro F."/>
            <person name="Guajardo-Parra M."/>
            <person name="Araya-Nail M."/>
            <person name="Morgante V."/>
            <person name="Perez-Pantoja D."/>
        </authorList>
    </citation>
    <scope>NUCLEOTIDE SEQUENCE [LARGE SCALE GENOMIC DNA]</scope>
    <source>
        <strain evidence="6 8">VN231</strain>
    </source>
</reference>
<keyword evidence="2 3" id="KW-0732">Signal</keyword>
<reference evidence="5 7" key="1">
    <citation type="submission" date="2018-06" db="EMBL/GenBank/DDBJ databases">
        <authorList>
            <consortium name="Pathogen Informatics"/>
            <person name="Doyle S."/>
        </authorList>
    </citation>
    <scope>NUCLEOTIDE SEQUENCE [LARGE SCALE GENOMIC DNA]</scope>
    <source>
        <strain evidence="5 7">NCTC10899</strain>
    </source>
</reference>
<dbReference type="InterPro" id="IPR028082">
    <property type="entry name" value="Peripla_BP_I"/>
</dbReference>
<evidence type="ECO:0000259" key="4">
    <source>
        <dbReference type="Pfam" id="PF13458"/>
    </source>
</evidence>
<dbReference type="InterPro" id="IPR051010">
    <property type="entry name" value="BCAA_transport"/>
</dbReference>
<feature type="chain" id="PRO_5030069159" evidence="3">
    <location>
        <begin position="21"/>
        <end position="415"/>
    </location>
</feature>
<dbReference type="AlphaFoldDB" id="A0A379IY66"/>
<name>A0A379IY66_ECTME</name>
<dbReference type="InterPro" id="IPR028081">
    <property type="entry name" value="Leu-bd"/>
</dbReference>
<sequence>MRQLSAILALWAGITACAQAAEPITLGLNYPRTGPYKEEGLAQMRGALLAIDEINAQGGVLGRPLRLSSKDTASRPAKAEKNVDKLAAEGAVMLFGGSSSAVAIAAGKRAKEHGLLYFGTLTYSNDTTGKDGHRYMFRECNNAWMSAKVLGQYLSKTLPNKRYFYVTADYTWGHTTEASLRQATASDNAAQHAGVHVPFPGARLADYQDALTQAAASNADILALVLFGEDLVRAMRIAKDLGLTERMQIVAPNLTQSMVEQAGPNLMQGVIGTEPWTWRVPALEKSARGEAFVQSFKTRYEMYPSSSAASAYSIVQQWADAAKRANSLDSEALIKALEGHRYTLLKDEQQWRAFDHQNLQTVYAVKVKPRDEVLKDPLKQDYFEIVDRLDASSALPSLTEWQAERRAGGQPLTLQ</sequence>
<keyword evidence="5" id="KW-0675">Receptor</keyword>
<accession>A0A379IY66</accession>
<dbReference type="Pfam" id="PF13458">
    <property type="entry name" value="Peripla_BP_6"/>
    <property type="match status" value="1"/>
</dbReference>
<comment type="similarity">
    <text evidence="1">Belongs to the leucine-binding protein family.</text>
</comment>
<evidence type="ECO:0000313" key="5">
    <source>
        <dbReference type="EMBL" id="SUD41122.1"/>
    </source>
</evidence>
<dbReference type="SUPFAM" id="SSF53822">
    <property type="entry name" value="Periplasmic binding protein-like I"/>
    <property type="match status" value="1"/>
</dbReference>
<dbReference type="OrthoDB" id="9147078at2"/>
<feature type="domain" description="Leucine-binding protein" evidence="4">
    <location>
        <begin position="23"/>
        <end position="368"/>
    </location>
</feature>
<gene>
    <name evidence="5" type="primary">braC_3</name>
    <name evidence="6" type="ORF">EQ836_02555</name>
    <name evidence="5" type="ORF">NCTC10899_03983</name>
</gene>
<evidence type="ECO:0000313" key="7">
    <source>
        <dbReference type="Proteomes" id="UP000254260"/>
    </source>
</evidence>
<dbReference type="GeneID" id="57607517"/>
<dbReference type="Proteomes" id="UP000254260">
    <property type="component" value="Unassembled WGS sequence"/>
</dbReference>
<evidence type="ECO:0000256" key="1">
    <source>
        <dbReference type="ARBA" id="ARBA00010062"/>
    </source>
</evidence>
<dbReference type="PROSITE" id="PS51257">
    <property type="entry name" value="PROKAR_LIPOPROTEIN"/>
    <property type="match status" value="1"/>
</dbReference>
<organism evidence="5 7">
    <name type="scientific">Ectopseudomonas mendocina</name>
    <name type="common">Pseudomonas mendocina</name>
    <dbReference type="NCBI Taxonomy" id="300"/>
    <lineage>
        <taxon>Bacteria</taxon>
        <taxon>Pseudomonadati</taxon>
        <taxon>Pseudomonadota</taxon>
        <taxon>Gammaproteobacteria</taxon>
        <taxon>Pseudomonadales</taxon>
        <taxon>Pseudomonadaceae</taxon>
        <taxon>Ectopseudomonas</taxon>
    </lineage>
</organism>
<evidence type="ECO:0000256" key="3">
    <source>
        <dbReference type="SAM" id="SignalP"/>
    </source>
</evidence>
<dbReference type="RefSeq" id="WP_013714569.1">
    <property type="nucleotide sequence ID" value="NZ_CAXYQS010000003.1"/>
</dbReference>
<evidence type="ECO:0000256" key="2">
    <source>
        <dbReference type="ARBA" id="ARBA00022729"/>
    </source>
</evidence>
<evidence type="ECO:0000313" key="6">
    <source>
        <dbReference type="EMBL" id="TRO21442.1"/>
    </source>
</evidence>
<dbReference type="Proteomes" id="UP000317327">
    <property type="component" value="Unassembled WGS sequence"/>
</dbReference>
<feature type="signal peptide" evidence="3">
    <location>
        <begin position="1"/>
        <end position="20"/>
    </location>
</feature>
<protein>
    <submittedName>
        <fullName evidence="6">ABC transporter substrate-binding protein</fullName>
    </submittedName>
    <submittedName>
        <fullName evidence="5">Extracellular ligand-binding receptor</fullName>
    </submittedName>
</protein>
<evidence type="ECO:0000313" key="8">
    <source>
        <dbReference type="Proteomes" id="UP000317327"/>
    </source>
</evidence>
<dbReference type="PANTHER" id="PTHR30483:SF6">
    <property type="entry name" value="PERIPLASMIC BINDING PROTEIN OF ABC TRANSPORTER FOR NATURAL AMINO ACIDS"/>
    <property type="match status" value="1"/>
</dbReference>